<dbReference type="InterPro" id="IPR036724">
    <property type="entry name" value="Cobalamin-bd_sf"/>
</dbReference>
<dbReference type="Gene3D" id="3.40.50.280">
    <property type="entry name" value="Cobalamin-binding domain"/>
    <property type="match status" value="1"/>
</dbReference>
<dbReference type="Proteomes" id="UP001298753">
    <property type="component" value="Unassembled WGS sequence"/>
</dbReference>
<gene>
    <name evidence="2" type="ORF">LKD22_02150</name>
</gene>
<dbReference type="RefSeq" id="WP_227600092.1">
    <property type="nucleotide sequence ID" value="NZ_JAJEPX010000003.1"/>
</dbReference>
<evidence type="ECO:0000313" key="3">
    <source>
        <dbReference type="Proteomes" id="UP001298753"/>
    </source>
</evidence>
<dbReference type="Pfam" id="PF02310">
    <property type="entry name" value="B12-binding"/>
    <property type="match status" value="1"/>
</dbReference>
<dbReference type="PROSITE" id="PS51332">
    <property type="entry name" value="B12_BINDING"/>
    <property type="match status" value="1"/>
</dbReference>
<dbReference type="InterPro" id="IPR006158">
    <property type="entry name" value="Cobalamin-bd"/>
</dbReference>
<evidence type="ECO:0000313" key="2">
    <source>
        <dbReference type="EMBL" id="MCC2175944.1"/>
    </source>
</evidence>
<organism evidence="2 3">
    <name type="scientific">Agathobaculum butyriciproducens</name>
    <dbReference type="NCBI Taxonomy" id="1628085"/>
    <lineage>
        <taxon>Bacteria</taxon>
        <taxon>Bacillati</taxon>
        <taxon>Bacillota</taxon>
        <taxon>Clostridia</taxon>
        <taxon>Eubacteriales</taxon>
        <taxon>Butyricicoccaceae</taxon>
        <taxon>Agathobaculum</taxon>
    </lineage>
</organism>
<protein>
    <submittedName>
        <fullName evidence="2">Cobalamin B12-binding domain-containing protein</fullName>
    </submittedName>
</protein>
<dbReference type="CDD" id="cd02065">
    <property type="entry name" value="B12-binding_like"/>
    <property type="match status" value="1"/>
</dbReference>
<dbReference type="GO" id="GO:0046872">
    <property type="term" value="F:metal ion binding"/>
    <property type="evidence" value="ECO:0007669"/>
    <property type="project" value="InterPro"/>
</dbReference>
<evidence type="ECO:0000259" key="1">
    <source>
        <dbReference type="PROSITE" id="PS51332"/>
    </source>
</evidence>
<dbReference type="GO" id="GO:0031419">
    <property type="term" value="F:cobalamin binding"/>
    <property type="evidence" value="ECO:0007669"/>
    <property type="project" value="InterPro"/>
</dbReference>
<name>A0AAW4VSQ2_9FIRM</name>
<dbReference type="GeneID" id="98661298"/>
<accession>A0AAW4VSQ2</accession>
<sequence length="591" mass="66576">MAHLNQASLEYLSSLKPGAHPDGREMLREGMEIGKKIKSGKGGFIRSQTKYKNHAEMKRDLTRQGKIYWNILLGLATLEEQVEAEKQLYEFSQRTGMQIHSIQSIPSGLVALPPEYREKAPATTSYEMYTPEDYEVQQSACPIDVSFNDYHLATPNGLANTILAIEHGSPTIGEFCQFNWGFYGYDDNVERMCNMVRALGAVASKRDEYFEVKTYLDDGYAGYFLDCASYIGYAMLEHYICTTLCGARYVIGFGGLLSENDTRCAVAMALDKVLSTEDQPVLRYINGSTNLQWNHDIHGNYGVSVPEMLFEILVEKKYHMGLGINPVSITEKLRVPTLQELEDIFAAGKRTEEKAEEWLPYFNFEPLEKMRDKMAEEGEKLFRNSLEGFKEAGIDIEDPVEMLLVLMSMNPIRYEQMFHSTTYGTADTDIRPFYTTVLGRQTMQMKQEILDELDSRNMRGSLHGKKIIVGSGDAHTYGLVLVEGVLKEMGAETVNAGVDMDAVDMLDLADEEGTRYIGISCHNGQALDYGRQILELARERGREYWIFMGGKLNAILPGHSEPTEIGDMLMKLGIHAENNIALTVEQLAQLP</sequence>
<proteinExistence type="predicted"/>
<keyword evidence="3" id="KW-1185">Reference proteome</keyword>
<dbReference type="SUPFAM" id="SSF52242">
    <property type="entry name" value="Cobalamin (vitamin B12)-binding domain"/>
    <property type="match status" value="1"/>
</dbReference>
<feature type="domain" description="B12-binding" evidence="1">
    <location>
        <begin position="462"/>
        <end position="591"/>
    </location>
</feature>
<reference evidence="2 3" key="1">
    <citation type="submission" date="2021-10" db="EMBL/GenBank/DDBJ databases">
        <title>Anaerobic single-cell dispensing facilitates the cultivation of human gut bacteria.</title>
        <authorList>
            <person name="Afrizal A."/>
        </authorList>
    </citation>
    <scope>NUCLEOTIDE SEQUENCE [LARGE SCALE GENOMIC DNA]</scope>
    <source>
        <strain evidence="2 3">CLA-AA-H270</strain>
    </source>
</reference>
<dbReference type="EMBL" id="JAJEPX010000003">
    <property type="protein sequence ID" value="MCC2175944.1"/>
    <property type="molecule type" value="Genomic_DNA"/>
</dbReference>
<dbReference type="AlphaFoldDB" id="A0AAW4VSQ2"/>
<comment type="caution">
    <text evidence="2">The sequence shown here is derived from an EMBL/GenBank/DDBJ whole genome shotgun (WGS) entry which is preliminary data.</text>
</comment>